<reference evidence="1" key="1">
    <citation type="submission" date="2023-10" db="EMBL/GenBank/DDBJ databases">
        <title>Genome assembly of Pristionchus species.</title>
        <authorList>
            <person name="Yoshida K."/>
            <person name="Sommer R.J."/>
        </authorList>
    </citation>
    <scope>NUCLEOTIDE SEQUENCE</scope>
    <source>
        <strain evidence="1">RS5133</strain>
    </source>
</reference>
<feature type="non-terminal residue" evidence="1">
    <location>
        <position position="1"/>
    </location>
</feature>
<organism evidence="1 2">
    <name type="scientific">Pristionchus fissidentatus</name>
    <dbReference type="NCBI Taxonomy" id="1538716"/>
    <lineage>
        <taxon>Eukaryota</taxon>
        <taxon>Metazoa</taxon>
        <taxon>Ecdysozoa</taxon>
        <taxon>Nematoda</taxon>
        <taxon>Chromadorea</taxon>
        <taxon>Rhabditida</taxon>
        <taxon>Rhabditina</taxon>
        <taxon>Diplogasteromorpha</taxon>
        <taxon>Diplogasteroidea</taxon>
        <taxon>Neodiplogasteridae</taxon>
        <taxon>Pristionchus</taxon>
    </lineage>
</organism>
<name>A0AAV5VQA6_9BILA</name>
<proteinExistence type="predicted"/>
<dbReference type="EMBL" id="BTSY01000003">
    <property type="protein sequence ID" value="GMT20534.1"/>
    <property type="molecule type" value="Genomic_DNA"/>
</dbReference>
<gene>
    <name evidence="1" type="ORF">PFISCL1PPCAC_11831</name>
</gene>
<evidence type="ECO:0000313" key="2">
    <source>
        <dbReference type="Proteomes" id="UP001432322"/>
    </source>
</evidence>
<dbReference type="Proteomes" id="UP001432322">
    <property type="component" value="Unassembled WGS sequence"/>
</dbReference>
<keyword evidence="2" id="KW-1185">Reference proteome</keyword>
<protein>
    <submittedName>
        <fullName evidence="1">Uncharacterized protein</fullName>
    </submittedName>
</protein>
<sequence>VDLLRGLLYQFGFAFAFFIYQSRFKGNSLLTTVNEPTSYNSMNGSLHDGSRHVVLNSGDNYFTDEEAPLVLGSYSSADWCSDMLDCFRMVCNESSRVGLFYQPDIYGFYASIVADDCKLAQIALPPGQKTGVSWFTRSLQEGDSYPFVISKKHPRATIEKINFALLTVFTEYNMGTLLLNRNVPYPLVIAANRHREGARQQLQLQPAAIISLLQIKVPLQIL</sequence>
<evidence type="ECO:0000313" key="1">
    <source>
        <dbReference type="EMBL" id="GMT20534.1"/>
    </source>
</evidence>
<feature type="non-terminal residue" evidence="1">
    <location>
        <position position="222"/>
    </location>
</feature>
<comment type="caution">
    <text evidence="1">The sequence shown here is derived from an EMBL/GenBank/DDBJ whole genome shotgun (WGS) entry which is preliminary data.</text>
</comment>
<dbReference type="AlphaFoldDB" id="A0AAV5VQA6"/>
<accession>A0AAV5VQA6</accession>